<dbReference type="SUPFAM" id="SSF55729">
    <property type="entry name" value="Acyl-CoA N-acyltransferases (Nat)"/>
    <property type="match status" value="1"/>
</dbReference>
<evidence type="ECO:0000313" key="4">
    <source>
        <dbReference type="Proteomes" id="UP000799750"/>
    </source>
</evidence>
<dbReference type="Gene3D" id="3.40.630.30">
    <property type="match status" value="1"/>
</dbReference>
<dbReference type="PROSITE" id="PS51186">
    <property type="entry name" value="GNAT"/>
    <property type="match status" value="1"/>
</dbReference>
<dbReference type="OrthoDB" id="196847at2759"/>
<accession>A0A6A6QNZ0</accession>
<dbReference type="PANTHER" id="PTHR42791">
    <property type="entry name" value="GNAT FAMILY ACETYLTRANSFERASE"/>
    <property type="match status" value="1"/>
</dbReference>
<dbReference type="Proteomes" id="UP000799750">
    <property type="component" value="Unassembled WGS sequence"/>
</dbReference>
<keyword evidence="3" id="KW-0808">Transferase</keyword>
<gene>
    <name evidence="3" type="ORF">BU16DRAFT_540490</name>
</gene>
<evidence type="ECO:0000259" key="2">
    <source>
        <dbReference type="PROSITE" id="PS51186"/>
    </source>
</evidence>
<evidence type="ECO:0000313" key="3">
    <source>
        <dbReference type="EMBL" id="KAF2493952.1"/>
    </source>
</evidence>
<keyword evidence="3" id="KW-0012">Acyltransferase</keyword>
<keyword evidence="4" id="KW-1185">Reference proteome</keyword>
<dbReference type="EMBL" id="MU004191">
    <property type="protein sequence ID" value="KAF2493952.1"/>
    <property type="molecule type" value="Genomic_DNA"/>
</dbReference>
<sequence>MAQKAEFIKIPPAPSGLPQTTPTEPERRLPSSDISISEATVEDLPRIVEGFYASFPPQFWERKEPLALRPPTEAIRHERFIRRLLPTFSNPNVHWIIAKHVPTNAIMGVAGWTAPGAPIHNFFRRSAVDFFGWRSQYACSDAEYDALWSVLNKEAWEDQFTKDDETRKQVLGDEPHWYLAPLFTFPEWQGRGVGKLLLSWAIEQADKTEPVTPLYLESTPTARAVYMHCGFVPQGDWNFVRRGPAVVRGLEAEEGRGEGKAASVSVDAVAVEKEAAVAE</sequence>
<proteinExistence type="predicted"/>
<name>A0A6A6QNZ0_9PEZI</name>
<dbReference type="InterPro" id="IPR052523">
    <property type="entry name" value="Trichothecene_AcTrans"/>
</dbReference>
<dbReference type="CDD" id="cd04301">
    <property type="entry name" value="NAT_SF"/>
    <property type="match status" value="1"/>
</dbReference>
<dbReference type="GO" id="GO:0016747">
    <property type="term" value="F:acyltransferase activity, transferring groups other than amino-acyl groups"/>
    <property type="evidence" value="ECO:0007669"/>
    <property type="project" value="InterPro"/>
</dbReference>
<dbReference type="InterPro" id="IPR000182">
    <property type="entry name" value="GNAT_dom"/>
</dbReference>
<dbReference type="AlphaFoldDB" id="A0A6A6QNZ0"/>
<dbReference type="Pfam" id="PF13673">
    <property type="entry name" value="Acetyltransf_10"/>
    <property type="match status" value="1"/>
</dbReference>
<evidence type="ECO:0000256" key="1">
    <source>
        <dbReference type="SAM" id="MobiDB-lite"/>
    </source>
</evidence>
<organism evidence="3 4">
    <name type="scientific">Lophium mytilinum</name>
    <dbReference type="NCBI Taxonomy" id="390894"/>
    <lineage>
        <taxon>Eukaryota</taxon>
        <taxon>Fungi</taxon>
        <taxon>Dikarya</taxon>
        <taxon>Ascomycota</taxon>
        <taxon>Pezizomycotina</taxon>
        <taxon>Dothideomycetes</taxon>
        <taxon>Pleosporomycetidae</taxon>
        <taxon>Mytilinidiales</taxon>
        <taxon>Mytilinidiaceae</taxon>
        <taxon>Lophium</taxon>
    </lineage>
</organism>
<reference evidence="3" key="1">
    <citation type="journal article" date="2020" name="Stud. Mycol.">
        <title>101 Dothideomycetes genomes: a test case for predicting lifestyles and emergence of pathogens.</title>
        <authorList>
            <person name="Haridas S."/>
            <person name="Albert R."/>
            <person name="Binder M."/>
            <person name="Bloem J."/>
            <person name="Labutti K."/>
            <person name="Salamov A."/>
            <person name="Andreopoulos B."/>
            <person name="Baker S."/>
            <person name="Barry K."/>
            <person name="Bills G."/>
            <person name="Bluhm B."/>
            <person name="Cannon C."/>
            <person name="Castanera R."/>
            <person name="Culley D."/>
            <person name="Daum C."/>
            <person name="Ezra D."/>
            <person name="Gonzalez J."/>
            <person name="Henrissat B."/>
            <person name="Kuo A."/>
            <person name="Liang C."/>
            <person name="Lipzen A."/>
            <person name="Lutzoni F."/>
            <person name="Magnuson J."/>
            <person name="Mondo S."/>
            <person name="Nolan M."/>
            <person name="Ohm R."/>
            <person name="Pangilinan J."/>
            <person name="Park H.-J."/>
            <person name="Ramirez L."/>
            <person name="Alfaro M."/>
            <person name="Sun H."/>
            <person name="Tritt A."/>
            <person name="Yoshinaga Y."/>
            <person name="Zwiers L.-H."/>
            <person name="Turgeon B."/>
            <person name="Goodwin S."/>
            <person name="Spatafora J."/>
            <person name="Crous P."/>
            <person name="Grigoriev I."/>
        </authorList>
    </citation>
    <scope>NUCLEOTIDE SEQUENCE</scope>
    <source>
        <strain evidence="3">CBS 269.34</strain>
    </source>
</reference>
<feature type="domain" description="N-acetyltransferase" evidence="2">
    <location>
        <begin position="117"/>
        <end position="253"/>
    </location>
</feature>
<dbReference type="InterPro" id="IPR016181">
    <property type="entry name" value="Acyl_CoA_acyltransferase"/>
</dbReference>
<dbReference type="PANTHER" id="PTHR42791:SF2">
    <property type="entry name" value="N-ACETYLTRANSFERASE DOMAIN-CONTAINING PROTEIN"/>
    <property type="match status" value="1"/>
</dbReference>
<feature type="region of interest" description="Disordered" evidence="1">
    <location>
        <begin position="1"/>
        <end position="35"/>
    </location>
</feature>
<protein>
    <submittedName>
        <fullName evidence="3">Acyl-CoA N-acyltransferase</fullName>
    </submittedName>
</protein>